<evidence type="ECO:0000256" key="9">
    <source>
        <dbReference type="ARBA" id="ARBA00023012"/>
    </source>
</evidence>
<evidence type="ECO:0000256" key="1">
    <source>
        <dbReference type="ARBA" id="ARBA00000085"/>
    </source>
</evidence>
<dbReference type="InterPro" id="IPR050428">
    <property type="entry name" value="TCS_sensor_his_kinase"/>
</dbReference>
<keyword evidence="7 14" id="KW-0418">Kinase</keyword>
<accession>A0A2S9KC24</accession>
<evidence type="ECO:0000313" key="14">
    <source>
        <dbReference type="EMBL" id="PRD67925.1"/>
    </source>
</evidence>
<feature type="transmembrane region" description="Helical" evidence="11">
    <location>
        <begin position="23"/>
        <end position="43"/>
    </location>
</feature>
<comment type="subcellular location">
    <subcellularLocation>
        <location evidence="2">Membrane</location>
    </subcellularLocation>
</comment>
<dbReference type="PROSITE" id="PS50885">
    <property type="entry name" value="HAMP"/>
    <property type="match status" value="1"/>
</dbReference>
<dbReference type="Gene3D" id="3.30.565.10">
    <property type="entry name" value="Histidine kinase-like ATPase, C-terminal domain"/>
    <property type="match status" value="1"/>
</dbReference>
<dbReference type="Pfam" id="PF02518">
    <property type="entry name" value="HATPase_c"/>
    <property type="match status" value="1"/>
</dbReference>
<comment type="caution">
    <text evidence="14">The sequence shown here is derived from an EMBL/GenBank/DDBJ whole genome shotgun (WGS) entry which is preliminary data.</text>
</comment>
<dbReference type="InterPro" id="IPR013727">
    <property type="entry name" value="2CSK_N"/>
</dbReference>
<evidence type="ECO:0000313" key="15">
    <source>
        <dbReference type="Proteomes" id="UP000238326"/>
    </source>
</evidence>
<keyword evidence="9" id="KW-0902">Two-component regulatory system</keyword>
<dbReference type="InterPro" id="IPR003660">
    <property type="entry name" value="HAMP_dom"/>
</dbReference>
<dbReference type="InterPro" id="IPR003594">
    <property type="entry name" value="HATPase_dom"/>
</dbReference>
<dbReference type="EMBL" id="PVLR01000043">
    <property type="protein sequence ID" value="PRD67925.1"/>
    <property type="molecule type" value="Genomic_DNA"/>
</dbReference>
<dbReference type="Gene3D" id="1.10.287.130">
    <property type="match status" value="1"/>
</dbReference>
<dbReference type="SUPFAM" id="SSF47384">
    <property type="entry name" value="Homodimeric domain of signal transducing histidine kinase"/>
    <property type="match status" value="1"/>
</dbReference>
<organism evidence="14 15">
    <name type="scientific">Malikia spinosa</name>
    <dbReference type="NCBI Taxonomy" id="86180"/>
    <lineage>
        <taxon>Bacteria</taxon>
        <taxon>Pseudomonadati</taxon>
        <taxon>Pseudomonadota</taxon>
        <taxon>Betaproteobacteria</taxon>
        <taxon>Burkholderiales</taxon>
        <taxon>Comamonadaceae</taxon>
        <taxon>Malikia</taxon>
    </lineage>
</organism>
<evidence type="ECO:0000259" key="12">
    <source>
        <dbReference type="PROSITE" id="PS50109"/>
    </source>
</evidence>
<keyword evidence="15" id="KW-1185">Reference proteome</keyword>
<gene>
    <name evidence="14" type="ORF">C6P61_13960</name>
</gene>
<dbReference type="SUPFAM" id="SSF55874">
    <property type="entry name" value="ATPase domain of HSP90 chaperone/DNA topoisomerase II/histidine kinase"/>
    <property type="match status" value="1"/>
</dbReference>
<comment type="catalytic activity">
    <reaction evidence="1">
        <text>ATP + protein L-histidine = ADP + protein N-phospho-L-histidine.</text>
        <dbReference type="EC" id="2.7.13.3"/>
    </reaction>
</comment>
<dbReference type="PRINTS" id="PR00344">
    <property type="entry name" value="BCTRLSENSOR"/>
</dbReference>
<dbReference type="InterPro" id="IPR036890">
    <property type="entry name" value="HATPase_C_sf"/>
</dbReference>
<dbReference type="CDD" id="cd00075">
    <property type="entry name" value="HATPase"/>
    <property type="match status" value="1"/>
</dbReference>
<dbReference type="GO" id="GO:0005886">
    <property type="term" value="C:plasma membrane"/>
    <property type="evidence" value="ECO:0007669"/>
    <property type="project" value="TreeGrafter"/>
</dbReference>
<evidence type="ECO:0000256" key="11">
    <source>
        <dbReference type="SAM" id="Phobius"/>
    </source>
</evidence>
<dbReference type="PANTHER" id="PTHR45436:SF1">
    <property type="entry name" value="SENSOR PROTEIN QSEC"/>
    <property type="match status" value="1"/>
</dbReference>
<feature type="transmembrane region" description="Helical" evidence="11">
    <location>
        <begin position="187"/>
        <end position="210"/>
    </location>
</feature>
<evidence type="ECO:0000256" key="6">
    <source>
        <dbReference type="ARBA" id="ARBA00022692"/>
    </source>
</evidence>
<dbReference type="PANTHER" id="PTHR45436">
    <property type="entry name" value="SENSOR HISTIDINE KINASE YKOH"/>
    <property type="match status" value="1"/>
</dbReference>
<keyword evidence="4" id="KW-0597">Phosphoprotein</keyword>
<evidence type="ECO:0000256" key="2">
    <source>
        <dbReference type="ARBA" id="ARBA00004370"/>
    </source>
</evidence>
<evidence type="ECO:0000256" key="3">
    <source>
        <dbReference type="ARBA" id="ARBA00012438"/>
    </source>
</evidence>
<dbReference type="CDD" id="cd00082">
    <property type="entry name" value="HisKA"/>
    <property type="match status" value="1"/>
</dbReference>
<dbReference type="Pfam" id="PF00512">
    <property type="entry name" value="HisKA"/>
    <property type="match status" value="1"/>
</dbReference>
<dbReference type="Pfam" id="PF08521">
    <property type="entry name" value="2CSK_N"/>
    <property type="match status" value="1"/>
</dbReference>
<dbReference type="GO" id="GO:0000155">
    <property type="term" value="F:phosphorelay sensor kinase activity"/>
    <property type="evidence" value="ECO:0007669"/>
    <property type="project" value="InterPro"/>
</dbReference>
<reference evidence="14 15" key="1">
    <citation type="submission" date="2018-03" db="EMBL/GenBank/DDBJ databases">
        <title>Comparative genomics illustrates the genes involved in a hyperalkaliphilic mechanisms of Serpentinomonas isolated from highly-alkaline calcium-rich serpentinized springs.</title>
        <authorList>
            <person name="Suzuki S."/>
            <person name="Ishii S."/>
            <person name="Walworth N."/>
            <person name="Bird L."/>
            <person name="Kuenen J.G."/>
            <person name="Nealson K.H."/>
        </authorList>
    </citation>
    <scope>NUCLEOTIDE SEQUENCE [LARGE SCALE GENOMIC DNA]</scope>
    <source>
        <strain evidence="14 15">83</strain>
    </source>
</reference>
<dbReference type="Proteomes" id="UP000238326">
    <property type="component" value="Unassembled WGS sequence"/>
</dbReference>
<dbReference type="InterPro" id="IPR005467">
    <property type="entry name" value="His_kinase_dom"/>
</dbReference>
<dbReference type="InterPro" id="IPR003661">
    <property type="entry name" value="HisK_dim/P_dom"/>
</dbReference>
<dbReference type="SMART" id="SM00388">
    <property type="entry name" value="HisKA"/>
    <property type="match status" value="1"/>
</dbReference>
<feature type="domain" description="HAMP" evidence="13">
    <location>
        <begin position="211"/>
        <end position="263"/>
    </location>
</feature>
<evidence type="ECO:0000256" key="10">
    <source>
        <dbReference type="ARBA" id="ARBA00023136"/>
    </source>
</evidence>
<sequence length="492" mass="52364">MSGWRSRSRGRLGSGSLSLSRQLLWWVLLPQLVLWLAGGVAAYRFAASYANEAIDASLSQASRALARQLKPIGSGLLIDFPKAAQDVLEADPADRLLYMVSQPPGQFILGNQALPPPPLAQGAALRIGQPYFYDGSMPLAGPGDAEQAVRVVALLLRLGGEQQPEAQTLLVQVARSSANREELARRILVDMLLPLSSLILLMTLIVWLGIRAGLAPLKRLRQQVEGRAPADLAPLQLASAPRELLSLAGAINTLLAEVQHSVERQKRFIGDAAHQLRTPLAGLKSQTELALTLPSASDPELRARLLRVHESATRSAHLVSQLLTLARAEPGALRLQDCPPVDLLALARQLTAELVPRALRAGLDLGMDEAAQTPVWVAGEALLLREVLSNLIDNALRYAGAGATVTVGVQRLGAQACLSVEDSGPGIAAQDRARVFGRFVRATDAGSGCGLGLAIVKEIVERHGGQVSLEPVLPHGLRVRVLLPLAGNPQPA</sequence>
<keyword evidence="8 11" id="KW-1133">Transmembrane helix</keyword>
<dbReference type="InterPro" id="IPR004358">
    <property type="entry name" value="Sig_transdc_His_kin-like_C"/>
</dbReference>
<evidence type="ECO:0000259" key="13">
    <source>
        <dbReference type="PROSITE" id="PS50885"/>
    </source>
</evidence>
<keyword evidence="6 11" id="KW-0812">Transmembrane</keyword>
<dbReference type="SMART" id="SM00387">
    <property type="entry name" value="HATPase_c"/>
    <property type="match status" value="1"/>
</dbReference>
<keyword evidence="10 11" id="KW-0472">Membrane</keyword>
<dbReference type="InterPro" id="IPR036097">
    <property type="entry name" value="HisK_dim/P_sf"/>
</dbReference>
<name>A0A2S9KC24_9BURK</name>
<dbReference type="EC" id="2.7.13.3" evidence="3"/>
<evidence type="ECO:0000256" key="4">
    <source>
        <dbReference type="ARBA" id="ARBA00022553"/>
    </source>
</evidence>
<protein>
    <recommendedName>
        <fullName evidence="3">histidine kinase</fullName>
        <ecNumber evidence="3">2.7.13.3</ecNumber>
    </recommendedName>
</protein>
<dbReference type="AlphaFoldDB" id="A0A2S9KC24"/>
<keyword evidence="5" id="KW-0808">Transferase</keyword>
<evidence type="ECO:0000256" key="7">
    <source>
        <dbReference type="ARBA" id="ARBA00022777"/>
    </source>
</evidence>
<evidence type="ECO:0000256" key="5">
    <source>
        <dbReference type="ARBA" id="ARBA00022679"/>
    </source>
</evidence>
<evidence type="ECO:0000256" key="8">
    <source>
        <dbReference type="ARBA" id="ARBA00022989"/>
    </source>
</evidence>
<dbReference type="PROSITE" id="PS50109">
    <property type="entry name" value="HIS_KIN"/>
    <property type="match status" value="1"/>
</dbReference>
<proteinExistence type="predicted"/>
<feature type="domain" description="Histidine kinase" evidence="12">
    <location>
        <begin position="271"/>
        <end position="487"/>
    </location>
</feature>
<dbReference type="OrthoDB" id="8554694at2"/>